<organism evidence="11 12">
    <name type="scientific">Leptobrachium leishanense</name>
    <name type="common">Leishan spiny toad</name>
    <dbReference type="NCBI Taxonomy" id="445787"/>
    <lineage>
        <taxon>Eukaryota</taxon>
        <taxon>Metazoa</taxon>
        <taxon>Chordata</taxon>
        <taxon>Craniata</taxon>
        <taxon>Vertebrata</taxon>
        <taxon>Euteleostomi</taxon>
        <taxon>Amphibia</taxon>
        <taxon>Batrachia</taxon>
        <taxon>Anura</taxon>
        <taxon>Pelobatoidea</taxon>
        <taxon>Megophryidae</taxon>
        <taxon>Leptobrachium</taxon>
    </lineage>
</organism>
<dbReference type="PANTHER" id="PTHR16024">
    <property type="entry name" value="XK-RELATED PROTEIN"/>
    <property type="match status" value="1"/>
</dbReference>
<evidence type="ECO:0000256" key="3">
    <source>
        <dbReference type="ARBA" id="ARBA00022475"/>
    </source>
</evidence>
<dbReference type="OrthoDB" id="6136301at2759"/>
<sequence length="568" mass="64986">MPSCLPARYRFFDLVFALCGTVTFLLDLGLDAWGAAEYYRAGDFAWAALLLSFYGLSSAALQLLSWGWFWVDRRELLAATGEEGHTEKGALRREGAGPVRSHGEDTEEVWEPKASNGYAEQNDAQAGQPEETGTDHPQAVMPGADTAVPVRRHFPSVPDAESGPPALGDGHQDGTSARISRHSFIHPEPPRTPCPEDQSAGRAAPRDGLSSHPSTEQEPQSGSLLDHFYTSRPLYRPLCVTALHILQLGYPLRCIHSLEVGVTAYRSKGGSTLSNQYQDYAYLVTHDISMMRLIETFLENTPQLILLLYILLQRGMIQTFQYFSICMSFISISWAILDYHQSLRFFLKDKQKLDLCSSVVYFLWNFLLIFPRVVCVTLFTSVFHIWIALHVFLLWSLFFLWASLQKTDFMKNKTLEYFYRAIVAVILYFSWFNIAEGKTVYRCIFYYVFLMTDNMILLFSWKCFTFSSVLDGYEHYIAVVVVFALCIGLMVRLLYYRYLHPNVRIQTDECYDEPDGRRNGDSRNKSLLLYKVPVIPKHPRILQTWKQRIKDPCISPHREFLAGEGSDF</sequence>
<feature type="region of interest" description="Disordered" evidence="10">
    <location>
        <begin position="154"/>
        <end position="222"/>
    </location>
</feature>
<feature type="transmembrane region" description="Helical" evidence="9">
    <location>
        <begin position="476"/>
        <end position="495"/>
    </location>
</feature>
<gene>
    <name evidence="11" type="primary">XKR8</name>
</gene>
<feature type="compositionally biased region" description="Polar residues" evidence="10">
    <location>
        <begin position="211"/>
        <end position="222"/>
    </location>
</feature>
<dbReference type="GO" id="GO:0070782">
    <property type="term" value="P:phosphatidylserine exposure on apoptotic cell surface"/>
    <property type="evidence" value="ECO:0007669"/>
    <property type="project" value="TreeGrafter"/>
</dbReference>
<dbReference type="PANTHER" id="PTHR16024:SF8">
    <property type="entry name" value="XK-RELATED PROTEIN 8"/>
    <property type="match status" value="1"/>
</dbReference>
<dbReference type="AlphaFoldDB" id="A0A8C5LSU8"/>
<comment type="similarity">
    <text evidence="2 9">Belongs to the XK family.</text>
</comment>
<name>A0A8C5LSU8_9ANUR</name>
<evidence type="ECO:0000256" key="6">
    <source>
        <dbReference type="ARBA" id="ARBA00022989"/>
    </source>
</evidence>
<keyword evidence="5" id="KW-0053">Apoptosis</keyword>
<feature type="transmembrane region" description="Helical" evidence="9">
    <location>
        <begin position="385"/>
        <end position="404"/>
    </location>
</feature>
<feature type="transmembrane region" description="Helical" evidence="9">
    <location>
        <begin position="45"/>
        <end position="71"/>
    </location>
</feature>
<protein>
    <recommendedName>
        <fullName evidence="9">XK-related protein</fullName>
    </recommendedName>
</protein>
<keyword evidence="7 9" id="KW-0472">Membrane</keyword>
<feature type="region of interest" description="Disordered" evidence="10">
    <location>
        <begin position="83"/>
        <end position="142"/>
    </location>
</feature>
<feature type="transmembrane region" description="Helical" evidence="9">
    <location>
        <begin position="358"/>
        <end position="379"/>
    </location>
</feature>
<proteinExistence type="inferred from homology"/>
<reference evidence="11" key="2">
    <citation type="submission" date="2025-09" db="UniProtKB">
        <authorList>
            <consortium name="Ensembl"/>
        </authorList>
    </citation>
    <scope>IDENTIFICATION</scope>
</reference>
<feature type="transmembrane region" description="Helical" evidence="9">
    <location>
        <begin position="444"/>
        <end position="464"/>
    </location>
</feature>
<evidence type="ECO:0000256" key="7">
    <source>
        <dbReference type="ARBA" id="ARBA00023136"/>
    </source>
</evidence>
<dbReference type="InterPro" id="IPR018629">
    <property type="entry name" value="XK-rel"/>
</dbReference>
<comment type="catalytic activity">
    <reaction evidence="8">
        <text>a 1,2-diacyl-sn-glycero-3-phospho-L-serine(in) = a 1,2-diacyl-sn-glycero-3-phospho-L-serine(out)</text>
        <dbReference type="Rhea" id="RHEA:38663"/>
        <dbReference type="ChEBI" id="CHEBI:57262"/>
    </reaction>
</comment>
<evidence type="ECO:0000313" key="11">
    <source>
        <dbReference type="Ensembl" id="ENSLLEP00000002714.1"/>
    </source>
</evidence>
<evidence type="ECO:0000256" key="8">
    <source>
        <dbReference type="ARBA" id="ARBA00024479"/>
    </source>
</evidence>
<keyword evidence="6 9" id="KW-1133">Transmembrane helix</keyword>
<dbReference type="Ensembl" id="ENSLLET00000002834.1">
    <property type="protein sequence ID" value="ENSLLEP00000002714.1"/>
    <property type="gene ID" value="ENSLLEG00000001783.1"/>
</dbReference>
<dbReference type="InterPro" id="IPR050895">
    <property type="entry name" value="XK-related_scramblase"/>
</dbReference>
<reference evidence="11" key="1">
    <citation type="submission" date="2025-08" db="UniProtKB">
        <authorList>
            <consortium name="Ensembl"/>
        </authorList>
    </citation>
    <scope>IDENTIFICATION</scope>
</reference>
<evidence type="ECO:0000256" key="5">
    <source>
        <dbReference type="ARBA" id="ARBA00022703"/>
    </source>
</evidence>
<dbReference type="GO" id="GO:0005886">
    <property type="term" value="C:plasma membrane"/>
    <property type="evidence" value="ECO:0007669"/>
    <property type="project" value="UniProtKB-SubCell"/>
</dbReference>
<accession>A0A8C5LSU8</accession>
<keyword evidence="4 9" id="KW-0812">Transmembrane</keyword>
<evidence type="ECO:0000313" key="12">
    <source>
        <dbReference type="Proteomes" id="UP000694569"/>
    </source>
</evidence>
<keyword evidence="12" id="KW-1185">Reference proteome</keyword>
<comment type="subcellular location">
    <subcellularLocation>
        <location evidence="1">Cell membrane</location>
        <topology evidence="1">Multi-pass membrane protein</topology>
    </subcellularLocation>
    <subcellularLocation>
        <location evidence="9">Membrane</location>
        <topology evidence="9">Multi-pass membrane protein</topology>
    </subcellularLocation>
</comment>
<dbReference type="Pfam" id="PF09815">
    <property type="entry name" value="XK-related"/>
    <property type="match status" value="2"/>
</dbReference>
<evidence type="ECO:0000256" key="2">
    <source>
        <dbReference type="ARBA" id="ARBA00008789"/>
    </source>
</evidence>
<feature type="transmembrane region" description="Helical" evidence="9">
    <location>
        <begin position="319"/>
        <end position="337"/>
    </location>
</feature>
<dbReference type="GeneTree" id="ENSGT01140000282565"/>
<dbReference type="GO" id="GO:1902742">
    <property type="term" value="P:apoptotic process involved in development"/>
    <property type="evidence" value="ECO:0007669"/>
    <property type="project" value="TreeGrafter"/>
</dbReference>
<evidence type="ECO:0000256" key="1">
    <source>
        <dbReference type="ARBA" id="ARBA00004651"/>
    </source>
</evidence>
<feature type="transmembrane region" description="Helical" evidence="9">
    <location>
        <begin position="12"/>
        <end position="33"/>
    </location>
</feature>
<evidence type="ECO:0000256" key="10">
    <source>
        <dbReference type="SAM" id="MobiDB-lite"/>
    </source>
</evidence>
<dbReference type="GO" id="GO:0043652">
    <property type="term" value="P:engulfment of apoptotic cell"/>
    <property type="evidence" value="ECO:0007669"/>
    <property type="project" value="TreeGrafter"/>
</dbReference>
<evidence type="ECO:0000256" key="4">
    <source>
        <dbReference type="ARBA" id="ARBA00022692"/>
    </source>
</evidence>
<dbReference type="Proteomes" id="UP000694569">
    <property type="component" value="Unplaced"/>
</dbReference>
<feature type="transmembrane region" description="Helical" evidence="9">
    <location>
        <begin position="416"/>
        <end position="432"/>
    </location>
</feature>
<evidence type="ECO:0000256" key="9">
    <source>
        <dbReference type="RuleBase" id="RU910716"/>
    </source>
</evidence>
<keyword evidence="3" id="KW-1003">Cell membrane</keyword>
<feature type="compositionally biased region" description="Basic and acidic residues" evidence="10">
    <location>
        <begin position="83"/>
        <end position="95"/>
    </location>
</feature>